<comment type="caution">
    <text evidence="1">The sequence shown here is derived from an EMBL/GenBank/DDBJ whole genome shotgun (WGS) entry which is preliminary data.</text>
</comment>
<protein>
    <submittedName>
        <fullName evidence="1">Uncharacterized protein</fullName>
    </submittedName>
</protein>
<gene>
    <name evidence="1" type="ORF">ANN_24325</name>
</gene>
<evidence type="ECO:0000313" key="1">
    <source>
        <dbReference type="EMBL" id="KAJ4428306.1"/>
    </source>
</evidence>
<sequence length="114" mass="12739">MAGLCEGGNEPTGSLKARFCRVTWRIWGRSLSVPECIAGSIGSRPLRVVLRLLNWLLDHKFAGSNLAEDYNIFNMAYSGGKLKLGGSCRRFTPRKKNLSLIKDKIPWPFLADVE</sequence>
<accession>A0ABQ8S2R9</accession>
<keyword evidence="2" id="KW-1185">Reference proteome</keyword>
<reference evidence="1 2" key="1">
    <citation type="journal article" date="2022" name="Allergy">
        <title>Genome assembly and annotation of Periplaneta americana reveal a comprehensive cockroach allergen profile.</title>
        <authorList>
            <person name="Wang L."/>
            <person name="Xiong Q."/>
            <person name="Saelim N."/>
            <person name="Wang L."/>
            <person name="Nong W."/>
            <person name="Wan A.T."/>
            <person name="Shi M."/>
            <person name="Liu X."/>
            <person name="Cao Q."/>
            <person name="Hui J.H.L."/>
            <person name="Sookrung N."/>
            <person name="Leung T.F."/>
            <person name="Tungtrongchitr A."/>
            <person name="Tsui S.K.W."/>
        </authorList>
    </citation>
    <scope>NUCLEOTIDE SEQUENCE [LARGE SCALE GENOMIC DNA]</scope>
    <source>
        <strain evidence="1">PWHHKU_190912</strain>
    </source>
</reference>
<proteinExistence type="predicted"/>
<organism evidence="1 2">
    <name type="scientific">Periplaneta americana</name>
    <name type="common">American cockroach</name>
    <name type="synonym">Blatta americana</name>
    <dbReference type="NCBI Taxonomy" id="6978"/>
    <lineage>
        <taxon>Eukaryota</taxon>
        <taxon>Metazoa</taxon>
        <taxon>Ecdysozoa</taxon>
        <taxon>Arthropoda</taxon>
        <taxon>Hexapoda</taxon>
        <taxon>Insecta</taxon>
        <taxon>Pterygota</taxon>
        <taxon>Neoptera</taxon>
        <taxon>Polyneoptera</taxon>
        <taxon>Dictyoptera</taxon>
        <taxon>Blattodea</taxon>
        <taxon>Blattoidea</taxon>
        <taxon>Blattidae</taxon>
        <taxon>Blattinae</taxon>
        <taxon>Periplaneta</taxon>
    </lineage>
</organism>
<evidence type="ECO:0000313" key="2">
    <source>
        <dbReference type="Proteomes" id="UP001148838"/>
    </source>
</evidence>
<dbReference type="EMBL" id="JAJSOF020000037">
    <property type="protein sequence ID" value="KAJ4428306.1"/>
    <property type="molecule type" value="Genomic_DNA"/>
</dbReference>
<name>A0ABQ8S2R9_PERAM</name>
<dbReference type="Proteomes" id="UP001148838">
    <property type="component" value="Unassembled WGS sequence"/>
</dbReference>